<evidence type="ECO:0000256" key="4">
    <source>
        <dbReference type="RuleBase" id="RU003651"/>
    </source>
</evidence>
<dbReference type="InterPro" id="IPR027417">
    <property type="entry name" value="P-loop_NTPase"/>
</dbReference>
<comment type="caution">
    <text evidence="7">The sequence shown here is derived from an EMBL/GenBank/DDBJ whole genome shotgun (WGS) entry which is preliminary data.</text>
</comment>
<dbReference type="GO" id="GO:0005524">
    <property type="term" value="F:ATP binding"/>
    <property type="evidence" value="ECO:0007669"/>
    <property type="project" value="UniProtKB-KW"/>
</dbReference>
<dbReference type="SMART" id="SM00382">
    <property type="entry name" value="AAA"/>
    <property type="match status" value="1"/>
</dbReference>
<keyword evidence="4" id="KW-0547">Nucleotide-binding</keyword>
<comment type="subcellular location">
    <subcellularLocation>
        <location evidence="1">Mitochondrion inner membrane</location>
        <topology evidence="1">Single-pass membrane protein</topology>
    </subcellularLocation>
</comment>
<proteinExistence type="inferred from homology"/>
<dbReference type="PROSITE" id="PS00674">
    <property type="entry name" value="AAA"/>
    <property type="match status" value="1"/>
</dbReference>
<evidence type="ECO:0000313" key="7">
    <source>
        <dbReference type="EMBL" id="KAJ8598518.1"/>
    </source>
</evidence>
<dbReference type="InterPro" id="IPR003960">
    <property type="entry name" value="ATPase_AAA_CS"/>
</dbReference>
<evidence type="ECO:0000256" key="1">
    <source>
        <dbReference type="ARBA" id="ARBA00004434"/>
    </source>
</evidence>
<dbReference type="GO" id="GO:0016887">
    <property type="term" value="F:ATP hydrolysis activity"/>
    <property type="evidence" value="ECO:0007669"/>
    <property type="project" value="InterPro"/>
</dbReference>
<evidence type="ECO:0000259" key="5">
    <source>
        <dbReference type="SMART" id="SM00382"/>
    </source>
</evidence>
<evidence type="ECO:0000259" key="6">
    <source>
        <dbReference type="SMART" id="SM01024"/>
    </source>
</evidence>
<sequence length="433" mass="47415">MSRVRRFASLVDLVSSNVVASGGLTVLAAGTLLALARSGAVVATDLVMRRCVARVEFDSRDDSYRWMSAWLSKRGEGRRFTAVTSLSRLGDTKEDLTTTGVVLVPTGTILLRHARRWMFFARERHDDARSAKEREALTLHVLFGSRRDIEAIIAEARAAYDVARRQRVRVYAVDQHGWWNRVGDRAARPLESVVLADPDAPAKLLDDCREFLASESRYARRGIPYRRGYLLHGSPGSGKTSLVLALASELGLPVYVLAADARSLTDAAFAEVLNAADVPSIVLVEDVDAAFPTSRNDDDDAEISRGGLTLAGLLNALDGVLAQEGRLVFLTTNRVDALDPALLRPGRVDYRLMFGRVTPDQLARYAIRVYEGTLSHDQAAGLASKLPADLLSMAQLQALLANCAPDQAMTALERLVEEAVEDVTSSTRDDKYY</sequence>
<dbReference type="Gene3D" id="3.40.50.300">
    <property type="entry name" value="P-loop containing nucleotide triphosphate hydrolases"/>
    <property type="match status" value="1"/>
</dbReference>
<reference evidence="7" key="1">
    <citation type="submission" date="2023-01" db="EMBL/GenBank/DDBJ databases">
        <title>Metagenome sequencing of chrysophaentin producing Chrysophaeum taylorii.</title>
        <authorList>
            <person name="Davison J."/>
            <person name="Bewley C."/>
        </authorList>
    </citation>
    <scope>NUCLEOTIDE SEQUENCE</scope>
    <source>
        <strain evidence="7">NIES-1699</strain>
    </source>
</reference>
<comment type="similarity">
    <text evidence="2">Belongs to the AAA ATPase family. BCS1 subfamily.</text>
</comment>
<keyword evidence="3" id="KW-0999">Mitochondrion inner membrane</keyword>
<feature type="domain" description="AAA+ ATPase" evidence="5">
    <location>
        <begin position="225"/>
        <end position="358"/>
    </location>
</feature>
<name>A0AAD7U5M5_9STRA</name>
<dbReference type="Pfam" id="PF00004">
    <property type="entry name" value="AAA"/>
    <property type="match status" value="1"/>
</dbReference>
<dbReference type="AlphaFoldDB" id="A0AAD7U5M5"/>
<dbReference type="InterPro" id="IPR003593">
    <property type="entry name" value="AAA+_ATPase"/>
</dbReference>
<keyword evidence="8" id="KW-1185">Reference proteome</keyword>
<protein>
    <recommendedName>
        <fullName evidence="9">Mitochondrial chaperone BCS1</fullName>
    </recommendedName>
</protein>
<keyword evidence="3" id="KW-0472">Membrane</keyword>
<dbReference type="InterPro" id="IPR003959">
    <property type="entry name" value="ATPase_AAA_core"/>
</dbReference>
<gene>
    <name evidence="7" type="ORF">CTAYLR_001395</name>
</gene>
<dbReference type="Pfam" id="PF08740">
    <property type="entry name" value="BCS1_N"/>
    <property type="match status" value="1"/>
</dbReference>
<organism evidence="7 8">
    <name type="scientific">Chrysophaeum taylorii</name>
    <dbReference type="NCBI Taxonomy" id="2483200"/>
    <lineage>
        <taxon>Eukaryota</taxon>
        <taxon>Sar</taxon>
        <taxon>Stramenopiles</taxon>
        <taxon>Ochrophyta</taxon>
        <taxon>Pelagophyceae</taxon>
        <taxon>Pelagomonadales</taxon>
        <taxon>Pelagomonadaceae</taxon>
        <taxon>Chrysophaeum</taxon>
    </lineage>
</organism>
<evidence type="ECO:0000256" key="3">
    <source>
        <dbReference type="ARBA" id="ARBA00022792"/>
    </source>
</evidence>
<keyword evidence="4" id="KW-0067">ATP-binding</keyword>
<evidence type="ECO:0000256" key="2">
    <source>
        <dbReference type="ARBA" id="ARBA00007448"/>
    </source>
</evidence>
<dbReference type="InterPro" id="IPR050747">
    <property type="entry name" value="Mitochondrial_chaperone_BCS1"/>
</dbReference>
<evidence type="ECO:0008006" key="9">
    <source>
        <dbReference type="Google" id="ProtNLM"/>
    </source>
</evidence>
<dbReference type="PANTHER" id="PTHR23070">
    <property type="entry name" value="BCS1 AAA-TYPE ATPASE"/>
    <property type="match status" value="1"/>
</dbReference>
<dbReference type="SMART" id="SM01024">
    <property type="entry name" value="BCS1_N"/>
    <property type="match status" value="1"/>
</dbReference>
<dbReference type="InterPro" id="IPR014851">
    <property type="entry name" value="BCS1_N"/>
</dbReference>
<keyword evidence="3" id="KW-0496">Mitochondrion</keyword>
<evidence type="ECO:0000313" key="8">
    <source>
        <dbReference type="Proteomes" id="UP001230188"/>
    </source>
</evidence>
<accession>A0AAD7U5M5</accession>
<dbReference type="Proteomes" id="UP001230188">
    <property type="component" value="Unassembled WGS sequence"/>
</dbReference>
<dbReference type="EMBL" id="JAQMWT010000671">
    <property type="protein sequence ID" value="KAJ8598518.1"/>
    <property type="molecule type" value="Genomic_DNA"/>
</dbReference>
<dbReference type="GO" id="GO:0005743">
    <property type="term" value="C:mitochondrial inner membrane"/>
    <property type="evidence" value="ECO:0007669"/>
    <property type="project" value="UniProtKB-SubCell"/>
</dbReference>
<dbReference type="SUPFAM" id="SSF52540">
    <property type="entry name" value="P-loop containing nucleoside triphosphate hydrolases"/>
    <property type="match status" value="1"/>
</dbReference>
<feature type="domain" description="BCS1 N-terminal" evidence="6">
    <location>
        <begin position="27"/>
        <end position="193"/>
    </location>
</feature>